<evidence type="ECO:0000313" key="1">
    <source>
        <dbReference type="EMBL" id="MBB5319309.1"/>
    </source>
</evidence>
<protein>
    <submittedName>
        <fullName evidence="1">Uncharacterized protein</fullName>
    </submittedName>
</protein>
<sequence length="65" mass="7615">MRYMITIHCSRCGPSHHFLAFDGIQLAGKCKLDKEWPIPTEILRARSDVTFFGHSHPFMPLRFLR</sequence>
<name>A0A7W8ILG4_9BACT</name>
<dbReference type="Proteomes" id="UP000568106">
    <property type="component" value="Unassembled WGS sequence"/>
</dbReference>
<proteinExistence type="predicted"/>
<comment type="caution">
    <text evidence="1">The sequence shown here is derived from an EMBL/GenBank/DDBJ whole genome shotgun (WGS) entry which is preliminary data.</text>
</comment>
<gene>
    <name evidence="1" type="ORF">HDF09_004015</name>
</gene>
<evidence type="ECO:0000313" key="2">
    <source>
        <dbReference type="Proteomes" id="UP000568106"/>
    </source>
</evidence>
<dbReference type="AlphaFoldDB" id="A0A7W8ILG4"/>
<keyword evidence="2" id="KW-1185">Reference proteome</keyword>
<organism evidence="1 2">
    <name type="scientific">Tunturiibacter empetritectus</name>
    <dbReference type="NCBI Taxonomy" id="3069691"/>
    <lineage>
        <taxon>Bacteria</taxon>
        <taxon>Pseudomonadati</taxon>
        <taxon>Acidobacteriota</taxon>
        <taxon>Terriglobia</taxon>
        <taxon>Terriglobales</taxon>
        <taxon>Acidobacteriaceae</taxon>
        <taxon>Tunturiibacter</taxon>
    </lineage>
</organism>
<dbReference type="EMBL" id="JACHDY010000007">
    <property type="protein sequence ID" value="MBB5319309.1"/>
    <property type="molecule type" value="Genomic_DNA"/>
</dbReference>
<accession>A0A7W8ILG4</accession>
<reference evidence="1" key="1">
    <citation type="submission" date="2020-08" db="EMBL/GenBank/DDBJ databases">
        <title>Genomic Encyclopedia of Type Strains, Phase IV (KMG-V): Genome sequencing to study the core and pangenomes of soil and plant-associated prokaryotes.</title>
        <authorList>
            <person name="Whitman W."/>
        </authorList>
    </citation>
    <scope>NUCLEOTIDE SEQUENCE [LARGE SCALE GENOMIC DNA]</scope>
    <source>
        <strain evidence="1">M8UP27</strain>
    </source>
</reference>